<feature type="compositionally biased region" description="Gly residues" evidence="1">
    <location>
        <begin position="125"/>
        <end position="140"/>
    </location>
</feature>
<dbReference type="AlphaFoldDB" id="A0A852TPG0"/>
<gene>
    <name evidence="2" type="ORF">HDA32_001366</name>
</gene>
<dbReference type="EMBL" id="JACCCC010000001">
    <property type="protein sequence ID" value="NYE46246.1"/>
    <property type="molecule type" value="Genomic_DNA"/>
</dbReference>
<comment type="caution">
    <text evidence="2">The sequence shown here is derived from an EMBL/GenBank/DDBJ whole genome shotgun (WGS) entry which is preliminary data.</text>
</comment>
<accession>A0A852TPG0</accession>
<dbReference type="RefSeq" id="WP_179642383.1">
    <property type="nucleotide sequence ID" value="NZ_BAAAYY010000013.1"/>
</dbReference>
<protein>
    <submittedName>
        <fullName evidence="2">Putative membrane protein YgcG</fullName>
    </submittedName>
</protein>
<keyword evidence="3" id="KW-1185">Reference proteome</keyword>
<dbReference type="Proteomes" id="UP000589036">
    <property type="component" value="Unassembled WGS sequence"/>
</dbReference>
<evidence type="ECO:0000256" key="1">
    <source>
        <dbReference type="SAM" id="MobiDB-lite"/>
    </source>
</evidence>
<organism evidence="2 3">
    <name type="scientific">Spinactinospora alkalitolerans</name>
    <dbReference type="NCBI Taxonomy" id="687207"/>
    <lineage>
        <taxon>Bacteria</taxon>
        <taxon>Bacillati</taxon>
        <taxon>Actinomycetota</taxon>
        <taxon>Actinomycetes</taxon>
        <taxon>Streptosporangiales</taxon>
        <taxon>Nocardiopsidaceae</taxon>
        <taxon>Spinactinospora</taxon>
    </lineage>
</organism>
<reference evidence="2 3" key="1">
    <citation type="submission" date="2020-07" db="EMBL/GenBank/DDBJ databases">
        <title>Sequencing the genomes of 1000 actinobacteria strains.</title>
        <authorList>
            <person name="Klenk H.-P."/>
        </authorList>
    </citation>
    <scope>NUCLEOTIDE SEQUENCE [LARGE SCALE GENOMIC DNA]</scope>
    <source>
        <strain evidence="2 3">CXB654</strain>
    </source>
</reference>
<proteinExistence type="predicted"/>
<evidence type="ECO:0000313" key="2">
    <source>
        <dbReference type="EMBL" id="NYE46246.1"/>
    </source>
</evidence>
<evidence type="ECO:0000313" key="3">
    <source>
        <dbReference type="Proteomes" id="UP000589036"/>
    </source>
</evidence>
<name>A0A852TPG0_9ACTN</name>
<sequence>MPFDASSTPAKRRWPTAVGAVACAAVFGLLLVGCGGSRHCGDYDRVGDDYVYDRNDGSYALVDGDYVYDRGNGDYDRVGDDYVYDRGGDYRLVNGEFDRVGCRSGSRGSSGYSGSSGRSDNERYSGGGSSNRGGGPGWGK</sequence>
<feature type="compositionally biased region" description="Low complexity" evidence="1">
    <location>
        <begin position="103"/>
        <end position="118"/>
    </location>
</feature>
<feature type="region of interest" description="Disordered" evidence="1">
    <location>
        <begin position="100"/>
        <end position="140"/>
    </location>
</feature>